<keyword evidence="4" id="KW-1185">Reference proteome</keyword>
<gene>
    <name evidence="3" type="ORF">J2Z70_002672</name>
</gene>
<dbReference type="EMBL" id="JAGGLV010000007">
    <property type="protein sequence ID" value="MBP2112518.1"/>
    <property type="molecule type" value="Genomic_DNA"/>
</dbReference>
<dbReference type="Pfam" id="PF01636">
    <property type="entry name" value="APH"/>
    <property type="match status" value="1"/>
</dbReference>
<dbReference type="GO" id="GO:0004413">
    <property type="term" value="F:homoserine kinase activity"/>
    <property type="evidence" value="ECO:0007669"/>
    <property type="project" value="UniProtKB-EC"/>
</dbReference>
<feature type="domain" description="Aminoglycoside phosphotransferase" evidence="2">
    <location>
        <begin position="12"/>
        <end position="260"/>
    </location>
</feature>
<dbReference type="InterPro" id="IPR011009">
    <property type="entry name" value="Kinase-like_dom_sf"/>
</dbReference>
<proteinExistence type="inferred from homology"/>
<dbReference type="SUPFAM" id="SSF56112">
    <property type="entry name" value="Protein kinase-like (PK-like)"/>
    <property type="match status" value="1"/>
</dbReference>
<name>A0ABS4NR26_9BACL</name>
<comment type="similarity">
    <text evidence="1">Belongs to the pseudomonas-type ThrB family.</text>
</comment>
<dbReference type="Proteomes" id="UP000773462">
    <property type="component" value="Unassembled WGS sequence"/>
</dbReference>
<reference evidence="3 4" key="1">
    <citation type="submission" date="2021-03" db="EMBL/GenBank/DDBJ databases">
        <title>Genomic Encyclopedia of Type Strains, Phase IV (KMG-IV): sequencing the most valuable type-strain genomes for metagenomic binning, comparative biology and taxonomic classification.</title>
        <authorList>
            <person name="Goeker M."/>
        </authorList>
    </citation>
    <scope>NUCLEOTIDE SEQUENCE [LARGE SCALE GENOMIC DNA]</scope>
    <source>
        <strain evidence="3 4">DSM 101953</strain>
    </source>
</reference>
<dbReference type="Gene3D" id="3.30.200.20">
    <property type="entry name" value="Phosphorylase Kinase, domain 1"/>
    <property type="match status" value="1"/>
</dbReference>
<evidence type="ECO:0000256" key="1">
    <source>
        <dbReference type="ARBA" id="ARBA00038240"/>
    </source>
</evidence>
<dbReference type="InterPro" id="IPR002575">
    <property type="entry name" value="Aminoglycoside_PTrfase"/>
</dbReference>
<accession>A0ABS4NR26</accession>
<dbReference type="InterPro" id="IPR050249">
    <property type="entry name" value="Pseudomonas-type_ThrB"/>
</dbReference>
<dbReference type="PANTHER" id="PTHR21064">
    <property type="entry name" value="AMINOGLYCOSIDE PHOSPHOTRANSFERASE DOMAIN-CONTAINING PROTEIN-RELATED"/>
    <property type="match status" value="1"/>
</dbReference>
<evidence type="ECO:0000313" key="3">
    <source>
        <dbReference type="EMBL" id="MBP2112518.1"/>
    </source>
</evidence>
<dbReference type="Gene3D" id="3.90.1200.10">
    <property type="match status" value="1"/>
</dbReference>
<dbReference type="PANTHER" id="PTHR21064:SF6">
    <property type="entry name" value="AMINOGLYCOSIDE PHOSPHOTRANSFERASE DOMAIN-CONTAINING PROTEIN"/>
    <property type="match status" value="1"/>
</dbReference>
<dbReference type="EC" id="2.7.1.39" evidence="3"/>
<dbReference type="RefSeq" id="WP_342593012.1">
    <property type="nucleotide sequence ID" value="NZ_JAGGLV010000007.1"/>
</dbReference>
<comment type="caution">
    <text evidence="3">The sequence shown here is derived from an EMBL/GenBank/DDBJ whole genome shotgun (WGS) entry which is preliminary data.</text>
</comment>
<organism evidence="3 4">
    <name type="scientific">Paenibacillus silagei</name>
    <dbReference type="NCBI Taxonomy" id="1670801"/>
    <lineage>
        <taxon>Bacteria</taxon>
        <taxon>Bacillati</taxon>
        <taxon>Bacillota</taxon>
        <taxon>Bacilli</taxon>
        <taxon>Bacillales</taxon>
        <taxon>Paenibacillaceae</taxon>
        <taxon>Paenibacillus</taxon>
    </lineage>
</organism>
<evidence type="ECO:0000313" key="4">
    <source>
        <dbReference type="Proteomes" id="UP000773462"/>
    </source>
</evidence>
<sequence>MSQVWPEWKGTLRKRSGGWNNTTYFVESGERRAVLRIYDTHKDRNKIEFEHTVLLKLAAAGLPFSTPLPIRTASGETLVQLEESGKFACLFVYIEGQSPSGQAADYYESFGEAAGILSAALAEIDTGIPSVYRPYYELRTSYPLCTREALHGLVTDPPESLKELLPELTLLVDAYDNVADSLEQLQSLPHQLVHGDLNASNLLVDGADTARVTALLDFEFCTRDLRVMDAAVILSALLSHEDSERIIRDFWRGYNRRVTLTPEELAAIPVLMLLRKIDVFLHFATRYWEGTDEVNVLQQQVRELAAEVAAM</sequence>
<protein>
    <submittedName>
        <fullName evidence="3">Homoserine kinase type II</fullName>
        <ecNumber evidence="3">2.7.1.39</ecNumber>
    </submittedName>
</protein>
<keyword evidence="3" id="KW-0418">Kinase</keyword>
<evidence type="ECO:0000259" key="2">
    <source>
        <dbReference type="Pfam" id="PF01636"/>
    </source>
</evidence>
<keyword evidence="3" id="KW-0808">Transferase</keyword>